<evidence type="ECO:0000256" key="2">
    <source>
        <dbReference type="ARBA" id="ARBA00009137"/>
    </source>
</evidence>
<feature type="binding site" evidence="13">
    <location>
        <position position="118"/>
    </location>
    <ligand>
        <name>K(+)</name>
        <dbReference type="ChEBI" id="CHEBI:29103"/>
    </ligand>
</feature>
<feature type="transmembrane region" description="Helical" evidence="14">
    <location>
        <begin position="7"/>
        <end position="27"/>
    </location>
</feature>
<dbReference type="GO" id="GO:0046872">
    <property type="term" value="F:metal ion binding"/>
    <property type="evidence" value="ECO:0007669"/>
    <property type="project" value="UniProtKB-KW"/>
</dbReference>
<feature type="transmembrane region" description="Helical" evidence="14">
    <location>
        <begin position="277"/>
        <end position="298"/>
    </location>
</feature>
<reference evidence="15 16" key="1">
    <citation type="submission" date="2019-07" db="EMBL/GenBank/DDBJ databases">
        <title>Tepidimonas charontis SPSP-6 draft genome.</title>
        <authorList>
            <person name="Da Costa M.S."/>
            <person name="Froufe H.J.C."/>
            <person name="Egas C."/>
            <person name="Albuquerque L."/>
        </authorList>
    </citation>
    <scope>NUCLEOTIDE SEQUENCE [LARGE SCALE GENOMIC DNA]</scope>
    <source>
        <strain evidence="15 16">SPSP-6</strain>
    </source>
</reference>
<name>A0A554XCX5_9BURK</name>
<feature type="transmembrane region" description="Helical" evidence="14">
    <location>
        <begin position="187"/>
        <end position="207"/>
    </location>
</feature>
<feature type="binding site" evidence="13">
    <location>
        <position position="323"/>
    </location>
    <ligand>
        <name>K(+)</name>
        <dbReference type="ChEBI" id="CHEBI:29103"/>
    </ligand>
</feature>
<feature type="binding site" evidence="13">
    <location>
        <position position="440"/>
    </location>
    <ligand>
        <name>K(+)</name>
        <dbReference type="ChEBI" id="CHEBI:29103"/>
    </ligand>
</feature>
<evidence type="ECO:0000256" key="7">
    <source>
        <dbReference type="ARBA" id="ARBA00022692"/>
    </source>
</evidence>
<feature type="transmembrane region" description="Helical" evidence="14">
    <location>
        <begin position="336"/>
        <end position="359"/>
    </location>
</feature>
<keyword evidence="7 14" id="KW-0812">Transmembrane</keyword>
<feature type="transmembrane region" description="Helical" evidence="14">
    <location>
        <begin position="142"/>
        <end position="166"/>
    </location>
</feature>
<dbReference type="OrthoDB" id="9810952at2"/>
<feature type="binding site" evidence="13">
    <location>
        <position position="324"/>
    </location>
    <ligand>
        <name>K(+)</name>
        <dbReference type="ChEBI" id="CHEBI:29103"/>
    </ligand>
</feature>
<evidence type="ECO:0000256" key="14">
    <source>
        <dbReference type="SAM" id="Phobius"/>
    </source>
</evidence>
<dbReference type="PIRSF" id="PIRSF006247">
    <property type="entry name" value="TrkH"/>
    <property type="match status" value="1"/>
</dbReference>
<evidence type="ECO:0000256" key="5">
    <source>
        <dbReference type="ARBA" id="ARBA00022519"/>
    </source>
</evidence>
<proteinExistence type="inferred from homology"/>
<keyword evidence="16" id="KW-1185">Reference proteome</keyword>
<feature type="transmembrane region" description="Helical" evidence="14">
    <location>
        <begin position="39"/>
        <end position="57"/>
    </location>
</feature>
<evidence type="ECO:0000256" key="9">
    <source>
        <dbReference type="ARBA" id="ARBA00022989"/>
    </source>
</evidence>
<dbReference type="InterPro" id="IPR004772">
    <property type="entry name" value="TrkH"/>
</dbReference>
<accession>A0A554XCX5</accession>
<dbReference type="PANTHER" id="PTHR32024">
    <property type="entry name" value="TRK SYSTEM POTASSIUM UPTAKE PROTEIN TRKG-RELATED"/>
    <property type="match status" value="1"/>
</dbReference>
<dbReference type="PANTHER" id="PTHR32024:SF2">
    <property type="entry name" value="TRK SYSTEM POTASSIUM UPTAKE PROTEIN TRKG-RELATED"/>
    <property type="match status" value="1"/>
</dbReference>
<protein>
    <recommendedName>
        <fullName evidence="12">Trk system potassium uptake protein</fullName>
    </recommendedName>
</protein>
<dbReference type="Pfam" id="PF02386">
    <property type="entry name" value="TrkH"/>
    <property type="match status" value="1"/>
</dbReference>
<feature type="transmembrane region" description="Helical" evidence="14">
    <location>
        <begin position="461"/>
        <end position="483"/>
    </location>
</feature>
<feature type="transmembrane region" description="Helical" evidence="14">
    <location>
        <begin position="73"/>
        <end position="95"/>
    </location>
</feature>
<feature type="binding site" evidence="13">
    <location>
        <position position="441"/>
    </location>
    <ligand>
        <name>K(+)</name>
        <dbReference type="ChEBI" id="CHEBI:29103"/>
    </ligand>
</feature>
<evidence type="ECO:0000256" key="12">
    <source>
        <dbReference type="PIRNR" id="PIRNR006247"/>
    </source>
</evidence>
<feature type="transmembrane region" description="Helical" evidence="14">
    <location>
        <begin position="398"/>
        <end position="422"/>
    </location>
</feature>
<keyword evidence="6 12" id="KW-0633">Potassium transport</keyword>
<feature type="binding site" evidence="13">
    <location>
        <position position="117"/>
    </location>
    <ligand>
        <name>K(+)</name>
        <dbReference type="ChEBI" id="CHEBI:29103"/>
    </ligand>
</feature>
<keyword evidence="10 12" id="KW-0406">Ion transport</keyword>
<feature type="binding site" evidence="13">
    <location>
        <position position="225"/>
    </location>
    <ligand>
        <name>K(+)</name>
        <dbReference type="ChEBI" id="CHEBI:29103"/>
    </ligand>
</feature>
<comment type="similarity">
    <text evidence="2 12">Belongs to the TrkH potassium transport family.</text>
</comment>
<keyword evidence="3 12" id="KW-0813">Transport</keyword>
<dbReference type="Proteomes" id="UP000318294">
    <property type="component" value="Unassembled WGS sequence"/>
</dbReference>
<feature type="transmembrane region" description="Helical" evidence="14">
    <location>
        <begin position="245"/>
        <end position="265"/>
    </location>
</feature>
<dbReference type="InterPro" id="IPR003445">
    <property type="entry name" value="Cat_transpt"/>
</dbReference>
<gene>
    <name evidence="15" type="primary">trkH_1</name>
    <name evidence="15" type="ORF">Tchar_01667</name>
</gene>
<evidence type="ECO:0000256" key="8">
    <source>
        <dbReference type="ARBA" id="ARBA00022958"/>
    </source>
</evidence>
<dbReference type="GO" id="GO:0015379">
    <property type="term" value="F:potassium:chloride symporter activity"/>
    <property type="evidence" value="ECO:0007669"/>
    <property type="project" value="InterPro"/>
</dbReference>
<evidence type="ECO:0000256" key="3">
    <source>
        <dbReference type="ARBA" id="ARBA00022448"/>
    </source>
</evidence>
<keyword evidence="13" id="KW-0479">Metal-binding</keyword>
<dbReference type="RefSeq" id="WP_144328611.1">
    <property type="nucleotide sequence ID" value="NZ_VJON01000025.1"/>
</dbReference>
<evidence type="ECO:0000256" key="1">
    <source>
        <dbReference type="ARBA" id="ARBA00004429"/>
    </source>
</evidence>
<keyword evidence="5 12" id="KW-0997">Cell inner membrane</keyword>
<evidence type="ECO:0000313" key="15">
    <source>
        <dbReference type="EMBL" id="TSE33691.1"/>
    </source>
</evidence>
<keyword evidence="9 14" id="KW-1133">Transmembrane helix</keyword>
<sequence>MPFVRIAPIFGSVMVVFAFTMSVPWLVAQSLDDGTTSLWAVSAVLSAAAGAFVWCFGRRRVGPEPDLQSRDGVLLVVLAWTVLPALAALPLWLFYRQHGGHLGWVGAYFETVSAMTTTGATVLTGLDALPASVNLWRALLQWLGGMGILVLAVAVLPMLGVGGQLFRAESTGPIKDMRLTPRIAGTAKGLWSVYAGLSLACVLAYRWGGMSWLDAWIHMFTTMSLGGMSSHDASFAYFASPRLEWIATLFMLLASGSFALYFAALVKRSPGRIWRDLEWRGTMSLMLGSVLLVAWLLWQRAVVPDPVEALRLAAFNVVSVASTTGYASTDYLQWPVFAPIWMLMLSGMATSAGSTGAGIKMIRLLILLKLAHRELARIVHPRVVNPVTLGGRALDASVVYSVLAFMLVYGGTVAVLTLVLLLTDLPFDTALSAVVACVNNLGPGLGEVGPAGNFAGLTEPQLAVCTLAMVMGRLEMLSLLVVLTPGYWRK</sequence>
<comment type="caution">
    <text evidence="15">The sequence shown here is derived from an EMBL/GenBank/DDBJ whole genome shotgun (WGS) entry which is preliminary data.</text>
</comment>
<evidence type="ECO:0000256" key="13">
    <source>
        <dbReference type="PIRSR" id="PIRSR006247-1"/>
    </source>
</evidence>
<feature type="binding site" evidence="13">
    <location>
        <position position="226"/>
    </location>
    <ligand>
        <name>K(+)</name>
        <dbReference type="ChEBI" id="CHEBI:29103"/>
    </ligand>
</feature>
<keyword evidence="8 12" id="KW-0630">Potassium</keyword>
<dbReference type="GO" id="GO:0005886">
    <property type="term" value="C:plasma membrane"/>
    <property type="evidence" value="ECO:0007669"/>
    <property type="project" value="UniProtKB-SubCell"/>
</dbReference>
<evidence type="ECO:0000256" key="11">
    <source>
        <dbReference type="ARBA" id="ARBA00023136"/>
    </source>
</evidence>
<dbReference type="AlphaFoldDB" id="A0A554XCX5"/>
<organism evidence="15 16">
    <name type="scientific">Tepidimonas charontis</name>
    <dbReference type="NCBI Taxonomy" id="2267262"/>
    <lineage>
        <taxon>Bacteria</taxon>
        <taxon>Pseudomonadati</taxon>
        <taxon>Pseudomonadota</taxon>
        <taxon>Betaproteobacteria</taxon>
        <taxon>Burkholderiales</taxon>
        <taxon>Tepidimonas</taxon>
    </lineage>
</organism>
<evidence type="ECO:0000256" key="4">
    <source>
        <dbReference type="ARBA" id="ARBA00022475"/>
    </source>
</evidence>
<keyword evidence="11 12" id="KW-0472">Membrane</keyword>
<evidence type="ECO:0000256" key="6">
    <source>
        <dbReference type="ARBA" id="ARBA00022538"/>
    </source>
</evidence>
<evidence type="ECO:0000256" key="10">
    <source>
        <dbReference type="ARBA" id="ARBA00023065"/>
    </source>
</evidence>
<comment type="function">
    <text evidence="12">Low-affinity potassium transport system. Interacts with Trk system potassium uptake protein TrkA.</text>
</comment>
<dbReference type="EMBL" id="VJON01000025">
    <property type="protein sequence ID" value="TSE33691.1"/>
    <property type="molecule type" value="Genomic_DNA"/>
</dbReference>
<comment type="subcellular location">
    <subcellularLocation>
        <location evidence="1 12">Cell inner membrane</location>
        <topology evidence="1 12">Multi-pass membrane protein</topology>
    </subcellularLocation>
</comment>
<keyword evidence="4 12" id="KW-1003">Cell membrane</keyword>
<evidence type="ECO:0000313" key="16">
    <source>
        <dbReference type="Proteomes" id="UP000318294"/>
    </source>
</evidence>